<protein>
    <submittedName>
        <fullName evidence="1">Uncharacterized protein</fullName>
    </submittedName>
</protein>
<dbReference type="KEGG" id="gsl:Gasu_27380"/>
<keyword evidence="2" id="KW-1185">Reference proteome</keyword>
<gene>
    <name evidence="1" type="ORF">Gasu_27380</name>
</gene>
<organism evidence="1 2">
    <name type="scientific">Galdieria sulphuraria</name>
    <name type="common">Red alga</name>
    <dbReference type="NCBI Taxonomy" id="130081"/>
    <lineage>
        <taxon>Eukaryota</taxon>
        <taxon>Rhodophyta</taxon>
        <taxon>Bangiophyceae</taxon>
        <taxon>Galdieriales</taxon>
        <taxon>Galdieriaceae</taxon>
        <taxon>Galdieria</taxon>
    </lineage>
</organism>
<proteinExistence type="predicted"/>
<dbReference type="RefSeq" id="XP_005706474.1">
    <property type="nucleotide sequence ID" value="XM_005706417.1"/>
</dbReference>
<evidence type="ECO:0000313" key="1">
    <source>
        <dbReference type="EMBL" id="EME29954.1"/>
    </source>
</evidence>
<dbReference type="GeneID" id="17088716"/>
<accession>M2Y2B6</accession>
<evidence type="ECO:0000313" key="2">
    <source>
        <dbReference type="Proteomes" id="UP000030680"/>
    </source>
</evidence>
<dbReference type="Proteomes" id="UP000030680">
    <property type="component" value="Unassembled WGS sequence"/>
</dbReference>
<dbReference type="Gramene" id="EME29954">
    <property type="protein sequence ID" value="EME29954"/>
    <property type="gene ID" value="Gasu_27380"/>
</dbReference>
<dbReference type="EMBL" id="KB454504">
    <property type="protein sequence ID" value="EME29954.1"/>
    <property type="molecule type" value="Genomic_DNA"/>
</dbReference>
<dbReference type="OrthoDB" id="10333288at2759"/>
<sequence length="1380" mass="163755">MEQSLSICASHVTSRRLEIRERLDALNTLFIISQSNSRVPSSWQDFVFRGCLDCLQQVLKQQQSSLETEKNHLWKILEHLCQSNPPCIPELAVLPDLIEPEFGKHLSEERLKSIENILCSVIMERLALDTLTRLITVLSQKMFSSADWLRDCWRDVFCICLANLLKIIVRHLKGKNATKSSLDNHSKTLLLSLLAWKIPCCKLDSCPSYKLRRETVRRLVFYTFSLQSCYVVRDNSYRYDALEWIAKQSQIEMLSNSLRRLVDDCLDMPNSCFVQNVEEDPSNHKRRRLTMVEKDDRSELLMQMGTLLVDRYLQDTDSNNSENWMHVFVTFLKLVENNSIVLDSIVETVRQKEWKEALAVMSNFLESYLSSHFIAWQGMLSLSNISFSVMMPKTDKVITSIPQLEESQLWNRNNCVFLQLICLLLTKYSERRQLNIFLDKLCTNIGNERLYLTFVSSFQSSLISCMMKTTPKEFSDTFHSILHHFVLLYDESQLAEENERRWKRERLVFYFQLIFLLLKSLLQKLSHQEPSTLYWDCLNKTFDRWIFPYLLKDEKHNWLSDVECCLLISPWMTCECYLFLLYPSSRVNFDYLEQVLVKLEELASNHSFDQCSFKSLSTCAYRLELLTHFLSTRNKYLQGTTSRRRRLFKTKHLERLVIKRWIIPCTNAIREYLCAMKWNDYLVSFQVFEHLWMSLQHIASYLVLIPSKKYEKKYFSIWTKLFFPLLLVASSHCYLFEENRIPKWILDSWSILVDRLLDWSTMEALWERRHCRKKLLKYWKCMIGQLCFRAGLVTVEESTRRDLCLRPFTESLSTIDSSTLLHYLWDHGMVSMVLRFPWMLSKSFLEWIAQHYVSSCILERNPTIDTAWKVKVEKFLCDVYLCCHIQRYSHFLNLILMEPDVLFAVIPFVSSQVQIVSKGWLRFLKWLSKWHSNRCNKLPKWLSEMMERQCNSSHISSYANGLFYLVITFWYHFSQPYVRKLLGETVFLWIRHLWVATEDRKLRIEALCHVLEYGKRKKHSLLDVLGERLDQGFEILRQDIRNVATLSLYNSNQARRFLSDYFLWKKEAILSHVDNEWNSLIQWLLEPLGDTTLAEQEDILQLKQLCSIFFWRKVLESFWLQLVRSAVSHPTECLIACRLGYLLLLSANSDREKERTIILEIYRLLFTTSITEEEKSSNISHFVGASAMDCLAFIASKAHYSNFVEEYEDAMRNLFLVQRWYLERSLFPFLPDGGFVPWEQVCKIFSRSVKRLRKSDRYPICFVCNHSLMLMDLLLKEAEPFPYVVWIRRLWEPLLGWLRKGLSKTWLTWFLFQVIDLVEQQKPSLLHQPLFIIELCKLLQCKPEVTLANGNVLTPKESVMENVRLLLQRYSERYQYKGKA</sequence>
<reference evidence="2" key="1">
    <citation type="journal article" date="2013" name="Science">
        <title>Gene transfer from bacteria and archaea facilitated evolution of an extremophilic eukaryote.</title>
        <authorList>
            <person name="Schonknecht G."/>
            <person name="Chen W.H."/>
            <person name="Ternes C.M."/>
            <person name="Barbier G.G."/>
            <person name="Shrestha R.P."/>
            <person name="Stanke M."/>
            <person name="Brautigam A."/>
            <person name="Baker B.J."/>
            <person name="Banfield J.F."/>
            <person name="Garavito R.M."/>
            <person name="Carr K."/>
            <person name="Wilkerson C."/>
            <person name="Rensing S.A."/>
            <person name="Gagneul D."/>
            <person name="Dickenson N.E."/>
            <person name="Oesterhelt C."/>
            <person name="Lercher M.J."/>
            <person name="Weber A.P."/>
        </authorList>
    </citation>
    <scope>NUCLEOTIDE SEQUENCE [LARGE SCALE GENOMIC DNA]</scope>
    <source>
        <strain evidence="2">074W</strain>
    </source>
</reference>
<name>M2Y2B6_GALSU</name>